<evidence type="ECO:0000256" key="1">
    <source>
        <dbReference type="SAM" id="MobiDB-lite"/>
    </source>
</evidence>
<feature type="region of interest" description="Disordered" evidence="1">
    <location>
        <begin position="185"/>
        <end position="254"/>
    </location>
</feature>
<sequence length="290" mass="31296">MLCNPIVPRVTPWNRPSRPPTLQLNTVRAVVSTVKTLALPSLSNGLSTLAHPAPYDALSTLSLPSPSFAHSQSRPSCTLRRPLHPRPSFALSFALLQSRPSFALLRPSPISPFLRPPSPSPPSPFLRRPTACPPSPILRPPTSPTPSPPSPYLRPPSPFSNLALPLPFLALSTVPFIDIEDVQRAAAAAPPPQWDPDDDCCDQDVQPDDDADDDNDDGCRSPLAAAPNAPPAPSPSTMRAPARQRDPGMTGACKGKSWIPKHMTIVYSFKHCHEAPFVVRAIYSTNCSKD</sequence>
<dbReference type="Proteomes" id="UP001515480">
    <property type="component" value="Unassembled WGS sequence"/>
</dbReference>
<dbReference type="AlphaFoldDB" id="A0AB34ICS1"/>
<feature type="compositionally biased region" description="Pro residues" evidence="1">
    <location>
        <begin position="114"/>
        <end position="124"/>
    </location>
</feature>
<name>A0AB34ICS1_PRYPA</name>
<dbReference type="EMBL" id="JBGBPQ010000029">
    <property type="protein sequence ID" value="KAL1496495.1"/>
    <property type="molecule type" value="Genomic_DNA"/>
</dbReference>
<feature type="compositionally biased region" description="Acidic residues" evidence="1">
    <location>
        <begin position="195"/>
        <end position="216"/>
    </location>
</feature>
<evidence type="ECO:0000313" key="3">
    <source>
        <dbReference type="Proteomes" id="UP001515480"/>
    </source>
</evidence>
<proteinExistence type="predicted"/>
<comment type="caution">
    <text evidence="2">The sequence shown here is derived from an EMBL/GenBank/DDBJ whole genome shotgun (WGS) entry which is preliminary data.</text>
</comment>
<organism evidence="2 3">
    <name type="scientific">Prymnesium parvum</name>
    <name type="common">Toxic golden alga</name>
    <dbReference type="NCBI Taxonomy" id="97485"/>
    <lineage>
        <taxon>Eukaryota</taxon>
        <taxon>Haptista</taxon>
        <taxon>Haptophyta</taxon>
        <taxon>Prymnesiophyceae</taxon>
        <taxon>Prymnesiales</taxon>
        <taxon>Prymnesiaceae</taxon>
        <taxon>Prymnesium</taxon>
    </lineage>
</organism>
<evidence type="ECO:0000313" key="2">
    <source>
        <dbReference type="EMBL" id="KAL1496495.1"/>
    </source>
</evidence>
<feature type="compositionally biased region" description="Pro residues" evidence="1">
    <location>
        <begin position="131"/>
        <end position="154"/>
    </location>
</feature>
<gene>
    <name evidence="2" type="ORF">AB1Y20_016449</name>
</gene>
<feature type="region of interest" description="Disordered" evidence="1">
    <location>
        <begin position="112"/>
        <end position="154"/>
    </location>
</feature>
<accession>A0AB34ICS1</accession>
<keyword evidence="3" id="KW-1185">Reference proteome</keyword>
<protein>
    <submittedName>
        <fullName evidence="2">Uncharacterized protein</fullName>
    </submittedName>
</protein>
<reference evidence="2 3" key="1">
    <citation type="journal article" date="2024" name="Science">
        <title>Giant polyketide synthase enzymes in the biosynthesis of giant marine polyether toxins.</title>
        <authorList>
            <person name="Fallon T.R."/>
            <person name="Shende V.V."/>
            <person name="Wierzbicki I.H."/>
            <person name="Pendleton A.L."/>
            <person name="Watervoot N.F."/>
            <person name="Auber R.P."/>
            <person name="Gonzalez D.J."/>
            <person name="Wisecaver J.H."/>
            <person name="Moore B.S."/>
        </authorList>
    </citation>
    <scope>NUCLEOTIDE SEQUENCE [LARGE SCALE GENOMIC DNA]</scope>
    <source>
        <strain evidence="2 3">12B1</strain>
    </source>
</reference>